<dbReference type="Pfam" id="PF17820">
    <property type="entry name" value="PDZ_6"/>
    <property type="match status" value="1"/>
</dbReference>
<dbReference type="InterPro" id="IPR041489">
    <property type="entry name" value="PDZ_6"/>
</dbReference>
<dbReference type="InterPro" id="IPR036034">
    <property type="entry name" value="PDZ_sf"/>
</dbReference>
<evidence type="ECO:0000256" key="1">
    <source>
        <dbReference type="ARBA" id="ARBA00009179"/>
    </source>
</evidence>
<dbReference type="FunFam" id="2.30.42.10:FF:000063">
    <property type="entry name" value="Peptidase, S41 family"/>
    <property type="match status" value="1"/>
</dbReference>
<evidence type="ECO:0000256" key="8">
    <source>
        <dbReference type="SAM" id="SignalP"/>
    </source>
</evidence>
<gene>
    <name evidence="10" type="ORF">FFL34_03890</name>
</gene>
<dbReference type="SUPFAM" id="SSF47090">
    <property type="entry name" value="PGBD-like"/>
    <property type="match status" value="1"/>
</dbReference>
<evidence type="ECO:0000256" key="2">
    <source>
        <dbReference type="ARBA" id="ARBA00022670"/>
    </source>
</evidence>
<keyword evidence="3 7" id="KW-0378">Hydrolase</keyword>
<dbReference type="AlphaFoldDB" id="A0A5S3QHG6"/>
<dbReference type="Pfam" id="PF01471">
    <property type="entry name" value="PG_binding_1"/>
    <property type="match status" value="1"/>
</dbReference>
<dbReference type="InterPro" id="IPR029045">
    <property type="entry name" value="ClpP/crotonase-like_dom_sf"/>
</dbReference>
<dbReference type="Gene3D" id="1.10.101.10">
    <property type="entry name" value="PGBD-like superfamily/PGBD"/>
    <property type="match status" value="1"/>
</dbReference>
<dbReference type="GO" id="GO:0006508">
    <property type="term" value="P:proteolysis"/>
    <property type="evidence" value="ECO:0007669"/>
    <property type="project" value="UniProtKB-KW"/>
</dbReference>
<dbReference type="GO" id="GO:0007165">
    <property type="term" value="P:signal transduction"/>
    <property type="evidence" value="ECO:0007669"/>
    <property type="project" value="TreeGrafter"/>
</dbReference>
<proteinExistence type="inferred from homology"/>
<dbReference type="Pfam" id="PF03572">
    <property type="entry name" value="Peptidase_S41"/>
    <property type="match status" value="1"/>
</dbReference>
<reference evidence="10 11" key="1">
    <citation type="submission" date="2019-05" db="EMBL/GenBank/DDBJ databases">
        <title>Genomic analysis of Lentibacillus sp. NKC220-2.</title>
        <authorList>
            <person name="Oh Y.J."/>
        </authorList>
    </citation>
    <scope>NUCLEOTIDE SEQUENCE [LARGE SCALE GENOMIC DNA]</scope>
    <source>
        <strain evidence="10 11">NKC220-2</strain>
    </source>
</reference>
<feature type="chain" id="PRO_5039391758" description="C-terminal processing peptidase" evidence="8">
    <location>
        <begin position="26"/>
        <end position="485"/>
    </location>
</feature>
<dbReference type="InterPro" id="IPR036366">
    <property type="entry name" value="PGBDSf"/>
</dbReference>
<dbReference type="InterPro" id="IPR002477">
    <property type="entry name" value="Peptidoglycan-bd-like"/>
</dbReference>
<keyword evidence="2 7" id="KW-0645">Protease</keyword>
<evidence type="ECO:0000313" key="10">
    <source>
        <dbReference type="EMBL" id="TMN21342.1"/>
    </source>
</evidence>
<dbReference type="InterPro" id="IPR005151">
    <property type="entry name" value="Tail-specific_protease"/>
</dbReference>
<dbReference type="Gene3D" id="2.30.42.10">
    <property type="match status" value="1"/>
</dbReference>
<dbReference type="PANTHER" id="PTHR32060:SF29">
    <property type="entry name" value="CARBOXY-TERMINAL PROCESSING PROTEASE CTPB"/>
    <property type="match status" value="1"/>
</dbReference>
<dbReference type="Pfam" id="PF22694">
    <property type="entry name" value="CtpB_N-like"/>
    <property type="match status" value="1"/>
</dbReference>
<dbReference type="SUPFAM" id="SSF52096">
    <property type="entry name" value="ClpP/crotonase"/>
    <property type="match status" value="1"/>
</dbReference>
<accession>A0A5S3QHG6</accession>
<feature type="domain" description="PDZ" evidence="9">
    <location>
        <begin position="111"/>
        <end position="175"/>
    </location>
</feature>
<dbReference type="SUPFAM" id="SSF50156">
    <property type="entry name" value="PDZ domain-like"/>
    <property type="match status" value="1"/>
</dbReference>
<keyword evidence="4 7" id="KW-0720">Serine protease</keyword>
<keyword evidence="8" id="KW-0732">Signal</keyword>
<dbReference type="InterPro" id="IPR055210">
    <property type="entry name" value="CtpA/B_N"/>
</dbReference>
<evidence type="ECO:0000256" key="6">
    <source>
        <dbReference type="ARBA" id="ARBA00066637"/>
    </source>
</evidence>
<comment type="similarity">
    <text evidence="1 7">Belongs to the peptidase S41A family.</text>
</comment>
<dbReference type="Proteomes" id="UP000306980">
    <property type="component" value="Unassembled WGS sequence"/>
</dbReference>
<dbReference type="Gene3D" id="3.30.750.44">
    <property type="match status" value="1"/>
</dbReference>
<dbReference type="InterPro" id="IPR004447">
    <property type="entry name" value="Peptidase_S41A"/>
</dbReference>
<dbReference type="SMART" id="SM00228">
    <property type="entry name" value="PDZ"/>
    <property type="match status" value="1"/>
</dbReference>
<dbReference type="RefSeq" id="WP_138601649.1">
    <property type="nucleotide sequence ID" value="NZ_VCIA01000001.1"/>
</dbReference>
<organism evidence="10 11">
    <name type="scientific">Lentibacillus cibarius</name>
    <dbReference type="NCBI Taxonomy" id="2583219"/>
    <lineage>
        <taxon>Bacteria</taxon>
        <taxon>Bacillati</taxon>
        <taxon>Bacillota</taxon>
        <taxon>Bacilli</taxon>
        <taxon>Bacillales</taxon>
        <taxon>Bacillaceae</taxon>
        <taxon>Lentibacillus</taxon>
    </lineage>
</organism>
<dbReference type="PROSITE" id="PS50106">
    <property type="entry name" value="PDZ"/>
    <property type="match status" value="1"/>
</dbReference>
<evidence type="ECO:0000256" key="5">
    <source>
        <dbReference type="ARBA" id="ARBA00051784"/>
    </source>
</evidence>
<dbReference type="SMART" id="SM00245">
    <property type="entry name" value="TSPc"/>
    <property type="match status" value="1"/>
</dbReference>
<dbReference type="InterPro" id="IPR001478">
    <property type="entry name" value="PDZ"/>
</dbReference>
<evidence type="ECO:0000259" key="9">
    <source>
        <dbReference type="PROSITE" id="PS50106"/>
    </source>
</evidence>
<evidence type="ECO:0000256" key="4">
    <source>
        <dbReference type="ARBA" id="ARBA00022825"/>
    </source>
</evidence>
<dbReference type="NCBIfam" id="TIGR00225">
    <property type="entry name" value="prc"/>
    <property type="match status" value="1"/>
</dbReference>
<dbReference type="OrthoDB" id="9812068at2"/>
<dbReference type="CDD" id="cd07560">
    <property type="entry name" value="Peptidase_S41_CPP"/>
    <property type="match status" value="1"/>
</dbReference>
<evidence type="ECO:0000256" key="7">
    <source>
        <dbReference type="RuleBase" id="RU004404"/>
    </source>
</evidence>
<sequence length="485" mass="52921">MKLQKQHIIMLLFAALVLGFAGAYAGVKLAQPGPASDQELAGNGAGLQNQGNARPPAKIQKVAQAYNLIKENYLEDVKDKQLIEGAIQGMVGSLEDPYSSYMDKETMKQFNQTIESSFEGIGAEVSKVNGKITIVSPIKDSPAEKAGLRPNDQILSVAGESVAGLNLQEAVQKIRGKKGTEVVIEIQREGVSEPFEVSIVRDDIPVETVYSEVETINGRKTGVIEITSFAENTADDFSKQLTELENKNIEGLVIDVRGNPGGLLTAVEGILKNFIPKDMPYVQIENPDGKVSKSYSNLDEKKPYPISVLINEGSASASEILAVAMKEAGYNIVGTKSFGKGTVQQALPLGDGSRLKLTFFKWLSPKGTWIHEKGVKPTVKADQPAYYFSNPIQLDKPLTYNDTGDKVKNIQIMLEGLGHDPERTDGYFNKATEATVKSFQTEHDLEATGKVDEKTAGLIETKIIEKVRDGEDDRQLEKALNILYQ</sequence>
<dbReference type="GO" id="GO:0004252">
    <property type="term" value="F:serine-type endopeptidase activity"/>
    <property type="evidence" value="ECO:0007669"/>
    <property type="project" value="UniProtKB-EC"/>
</dbReference>
<dbReference type="GO" id="GO:0030288">
    <property type="term" value="C:outer membrane-bounded periplasmic space"/>
    <property type="evidence" value="ECO:0007669"/>
    <property type="project" value="TreeGrafter"/>
</dbReference>
<dbReference type="CDD" id="cd06782">
    <property type="entry name" value="cpPDZ_CPP-like"/>
    <property type="match status" value="1"/>
</dbReference>
<dbReference type="InterPro" id="IPR036365">
    <property type="entry name" value="PGBD-like_sf"/>
</dbReference>
<evidence type="ECO:0000313" key="11">
    <source>
        <dbReference type="Proteomes" id="UP000306980"/>
    </source>
</evidence>
<evidence type="ECO:0000256" key="3">
    <source>
        <dbReference type="ARBA" id="ARBA00022801"/>
    </source>
</evidence>
<comment type="catalytic activity">
    <reaction evidence="5">
        <text>The enzyme shows specific recognition of a C-terminal tripeptide, Xaa-Yaa-Zaa, in which Xaa is preferably Ala or Leu, Yaa is preferably Ala or Tyr, and Zaa is preferably Ala, but then cleaves at a variable distance from the C-terminus. A typical cleavage is -Ala-Ala-|-Arg-Ala-Ala-Lys-Glu-Asn-Tyr-Ala-Leu-Ala-Ala.</text>
        <dbReference type="EC" id="3.4.21.102"/>
    </reaction>
</comment>
<dbReference type="PANTHER" id="PTHR32060">
    <property type="entry name" value="TAIL-SPECIFIC PROTEASE"/>
    <property type="match status" value="1"/>
</dbReference>
<protein>
    <recommendedName>
        <fullName evidence="6">C-terminal processing peptidase</fullName>
        <ecNumber evidence="6">3.4.21.102</ecNumber>
    </recommendedName>
</protein>
<dbReference type="EMBL" id="VCIA01000001">
    <property type="protein sequence ID" value="TMN21342.1"/>
    <property type="molecule type" value="Genomic_DNA"/>
</dbReference>
<comment type="caution">
    <text evidence="10">The sequence shown here is derived from an EMBL/GenBank/DDBJ whole genome shotgun (WGS) entry which is preliminary data.</text>
</comment>
<dbReference type="EC" id="3.4.21.102" evidence="6"/>
<name>A0A5S3QHG6_9BACI</name>
<dbReference type="FunFam" id="3.30.750.44:FF:000001">
    <property type="entry name" value="S41 family peptidase"/>
    <property type="match status" value="1"/>
</dbReference>
<dbReference type="Gene3D" id="3.90.226.10">
    <property type="entry name" value="2-enoyl-CoA Hydratase, Chain A, domain 1"/>
    <property type="match status" value="1"/>
</dbReference>
<feature type="signal peptide" evidence="8">
    <location>
        <begin position="1"/>
        <end position="25"/>
    </location>
</feature>